<accession>A0ABU2NK92</accession>
<proteinExistence type="predicted"/>
<organism evidence="1 2">
    <name type="scientific">Streptomyces hazeniae</name>
    <dbReference type="NCBI Taxonomy" id="3075538"/>
    <lineage>
        <taxon>Bacteria</taxon>
        <taxon>Bacillati</taxon>
        <taxon>Actinomycetota</taxon>
        <taxon>Actinomycetes</taxon>
        <taxon>Kitasatosporales</taxon>
        <taxon>Streptomycetaceae</taxon>
        <taxon>Streptomyces</taxon>
    </lineage>
</organism>
<dbReference type="Gene3D" id="3.40.50.1820">
    <property type="entry name" value="alpha/beta hydrolase"/>
    <property type="match status" value="1"/>
</dbReference>
<evidence type="ECO:0000313" key="2">
    <source>
        <dbReference type="Proteomes" id="UP001183414"/>
    </source>
</evidence>
<gene>
    <name evidence="1" type="ORF">RM572_01295</name>
</gene>
<dbReference type="Proteomes" id="UP001183414">
    <property type="component" value="Unassembled WGS sequence"/>
</dbReference>
<reference evidence="2" key="1">
    <citation type="submission" date="2023-07" db="EMBL/GenBank/DDBJ databases">
        <title>30 novel species of actinomycetes from the DSMZ collection.</title>
        <authorList>
            <person name="Nouioui I."/>
        </authorList>
    </citation>
    <scope>NUCLEOTIDE SEQUENCE [LARGE SCALE GENOMIC DNA]</scope>
    <source>
        <strain evidence="2">DSM 42041</strain>
    </source>
</reference>
<dbReference type="InterPro" id="IPR029058">
    <property type="entry name" value="AB_hydrolase_fold"/>
</dbReference>
<name>A0ABU2NK92_9ACTN</name>
<dbReference type="SUPFAM" id="SSF53474">
    <property type="entry name" value="alpha/beta-Hydrolases"/>
    <property type="match status" value="1"/>
</dbReference>
<keyword evidence="2" id="KW-1185">Reference proteome</keyword>
<dbReference type="EMBL" id="JAVREQ010000001">
    <property type="protein sequence ID" value="MDT0377409.1"/>
    <property type="molecule type" value="Genomic_DNA"/>
</dbReference>
<dbReference type="GO" id="GO:0016787">
    <property type="term" value="F:hydrolase activity"/>
    <property type="evidence" value="ECO:0007669"/>
    <property type="project" value="UniProtKB-KW"/>
</dbReference>
<evidence type="ECO:0000313" key="1">
    <source>
        <dbReference type="EMBL" id="MDT0377409.1"/>
    </source>
</evidence>
<comment type="caution">
    <text evidence="1">The sequence shown here is derived from an EMBL/GenBank/DDBJ whole genome shotgun (WGS) entry which is preliminary data.</text>
</comment>
<keyword evidence="1" id="KW-0378">Hydrolase</keyword>
<dbReference type="RefSeq" id="WP_311671398.1">
    <property type="nucleotide sequence ID" value="NZ_JAVREQ010000001.1"/>
</dbReference>
<protein>
    <submittedName>
        <fullName evidence="1">Alpha/beta hydrolase</fullName>
    </submittedName>
</protein>
<sequence length="253" mass="26107">MSATAEVRQGVVYGPSGKALDVHRPVRMSSPVPVVLLWHGRGPDERDVLAPLAGAIAAHGLLVAVPDWRPDAPDGGWAHLSESVRFTREHAETYGGDADRIVLAGWSLGALAGAGVTLRPERVGGWRPSAFVGIAGRYTVGKPELGMPRSAVAEVSAGAALPAGPVELVHGAGDVTVPPEESRRFRDVLAAHGHEVVLTEPDADHAGVLGTAYDPARDRCVPAHDEAATRGLRASAAAVARAAGVAPGPRPAH</sequence>